<dbReference type="EMBL" id="BMPI01000026">
    <property type="protein sequence ID" value="GGM43795.1"/>
    <property type="molecule type" value="Genomic_DNA"/>
</dbReference>
<dbReference type="PANTHER" id="PTHR42905:SF16">
    <property type="entry name" value="CARBOXYPHOSPHONOENOLPYRUVATE PHOSPHONOMUTASE-LIKE PROTEIN (AFU_ORTHOLOGUE AFUA_5G07230)"/>
    <property type="match status" value="1"/>
</dbReference>
<evidence type="ECO:0000313" key="2">
    <source>
        <dbReference type="Proteomes" id="UP000642070"/>
    </source>
</evidence>
<comment type="caution">
    <text evidence="1">The sequence shown here is derived from an EMBL/GenBank/DDBJ whole genome shotgun (WGS) entry which is preliminary data.</text>
</comment>
<evidence type="ECO:0000313" key="1">
    <source>
        <dbReference type="EMBL" id="GGM43795.1"/>
    </source>
</evidence>
<dbReference type="InterPro" id="IPR039556">
    <property type="entry name" value="ICL/PEPM"/>
</dbReference>
<organism evidence="1 2">
    <name type="scientific">Dactylosporangium sucinum</name>
    <dbReference type="NCBI Taxonomy" id="1424081"/>
    <lineage>
        <taxon>Bacteria</taxon>
        <taxon>Bacillati</taxon>
        <taxon>Actinomycetota</taxon>
        <taxon>Actinomycetes</taxon>
        <taxon>Micromonosporales</taxon>
        <taxon>Micromonosporaceae</taxon>
        <taxon>Dactylosporangium</taxon>
    </lineage>
</organism>
<reference evidence="1" key="1">
    <citation type="journal article" date="2014" name="Int. J. Syst. Evol. Microbiol.">
        <title>Complete genome sequence of Corynebacterium casei LMG S-19264T (=DSM 44701T), isolated from a smear-ripened cheese.</title>
        <authorList>
            <consortium name="US DOE Joint Genome Institute (JGI-PGF)"/>
            <person name="Walter F."/>
            <person name="Albersmeier A."/>
            <person name="Kalinowski J."/>
            <person name="Ruckert C."/>
        </authorList>
    </citation>
    <scope>NUCLEOTIDE SEQUENCE</scope>
    <source>
        <strain evidence="1">JCM 19831</strain>
    </source>
</reference>
<keyword evidence="2" id="KW-1185">Reference proteome</keyword>
<dbReference type="CDD" id="cd00377">
    <property type="entry name" value="ICL_PEPM"/>
    <property type="match status" value="1"/>
</dbReference>
<protein>
    <submittedName>
        <fullName evidence="1">Uncharacterized protein</fullName>
    </submittedName>
</protein>
<sequence length="275" mass="27400">MTDQQTRAARFRALHTAAAPLVLANAWDAASARIVAATGAKAVATTSAGVAWTLGAPDGDALSREAMLEHLARVVAAVPDGVPVTADVETGFGATPDEVAVTVRGVLAAGAVGVNLEDTVRAGGARLRDIPEQAERIAAARAAAGAAGVDLYINARVDTYLRGGGTVESTAERAAAFLAAGATGVFVPGVADPETIAALVAAIPAPLNVLAQPGTPPVAELARLGVARVSLGSWVAEAAYTVARRAAEEAQGEGTFTALAGAIGYGELNAMMSNG</sequence>
<accession>A0A917WZE3</accession>
<dbReference type="Gene3D" id="3.20.20.60">
    <property type="entry name" value="Phosphoenolpyruvate-binding domains"/>
    <property type="match status" value="1"/>
</dbReference>
<proteinExistence type="predicted"/>
<dbReference type="GO" id="GO:0003824">
    <property type="term" value="F:catalytic activity"/>
    <property type="evidence" value="ECO:0007669"/>
    <property type="project" value="InterPro"/>
</dbReference>
<dbReference type="PANTHER" id="PTHR42905">
    <property type="entry name" value="PHOSPHOENOLPYRUVATE CARBOXYLASE"/>
    <property type="match status" value="1"/>
</dbReference>
<dbReference type="InterPro" id="IPR015813">
    <property type="entry name" value="Pyrv/PenolPyrv_kinase-like_dom"/>
</dbReference>
<name>A0A917WZE3_9ACTN</name>
<reference evidence="1" key="2">
    <citation type="submission" date="2020-09" db="EMBL/GenBank/DDBJ databases">
        <authorList>
            <person name="Sun Q."/>
            <person name="Ohkuma M."/>
        </authorList>
    </citation>
    <scope>NUCLEOTIDE SEQUENCE</scope>
    <source>
        <strain evidence="1">JCM 19831</strain>
    </source>
</reference>
<dbReference type="Pfam" id="PF13714">
    <property type="entry name" value="PEP_mutase"/>
    <property type="match status" value="1"/>
</dbReference>
<dbReference type="InterPro" id="IPR040442">
    <property type="entry name" value="Pyrv_kinase-like_dom_sf"/>
</dbReference>
<dbReference type="SUPFAM" id="SSF51621">
    <property type="entry name" value="Phosphoenolpyruvate/pyruvate domain"/>
    <property type="match status" value="1"/>
</dbReference>
<dbReference type="Gene3D" id="6.10.250.2750">
    <property type="match status" value="1"/>
</dbReference>
<dbReference type="Proteomes" id="UP000642070">
    <property type="component" value="Unassembled WGS sequence"/>
</dbReference>
<dbReference type="RefSeq" id="WP_190252517.1">
    <property type="nucleotide sequence ID" value="NZ_BMPI01000026.1"/>
</dbReference>
<dbReference type="AlphaFoldDB" id="A0A917WZE3"/>
<gene>
    <name evidence="1" type="ORF">GCM10007977_051710</name>
</gene>